<dbReference type="GO" id="GO:0005576">
    <property type="term" value="C:extracellular region"/>
    <property type="evidence" value="ECO:0007669"/>
    <property type="project" value="UniProtKB-SubCell"/>
</dbReference>
<comment type="caution">
    <text evidence="4">The sequence shown here is derived from an EMBL/GenBank/DDBJ whole genome shotgun (WGS) entry which is preliminary data.</text>
</comment>
<dbReference type="InterPro" id="IPR002509">
    <property type="entry name" value="NODB_dom"/>
</dbReference>
<keyword evidence="2" id="KW-0732">Signal</keyword>
<dbReference type="SUPFAM" id="SSF88713">
    <property type="entry name" value="Glycoside hydrolase/deacetylase"/>
    <property type="match status" value="1"/>
</dbReference>
<dbReference type="GO" id="GO:0005975">
    <property type="term" value="P:carbohydrate metabolic process"/>
    <property type="evidence" value="ECO:0007669"/>
    <property type="project" value="InterPro"/>
</dbReference>
<proteinExistence type="predicted"/>
<dbReference type="InterPro" id="IPR051398">
    <property type="entry name" value="Polysacch_Deacetylase"/>
</dbReference>
<dbReference type="PANTHER" id="PTHR34216">
    <property type="match status" value="1"/>
</dbReference>
<sequence>MKTTPEVWMKLGALTLVAGLMAAAMLFFTPSVSEAQEDSHASILLYHHVSDRTPRVTSVTADELREHLTYLRDNDFTVVDIRDAIAAMQGKQSLPEKSVVITFDDAYQNIYTNGWPILKEFDVPWTLFVTTDPIGQTPGQYMSWEQIRELHEDGVVIANHSLDHAHMPRRADFASEEAWLARARENILAAEAKIKEEVGVSYKLFAYPYGEYDNILADLVAELGFIGFGQHSGGFSKHSDFRAIPRFAAAGMYANLRTLGTKMAALGMPVLETHINDTLLAHDETQPVLKLTLDMSDIRRQQLNCFIRSQPHAPEWHDEQTFSVQADEPIGIGRQRYNCTVPSMSKPGRFYWYSVQWIRPDENGSWPD</sequence>
<evidence type="ECO:0000313" key="5">
    <source>
        <dbReference type="Proteomes" id="UP000288212"/>
    </source>
</evidence>
<evidence type="ECO:0000313" key="4">
    <source>
        <dbReference type="EMBL" id="RUO20596.1"/>
    </source>
</evidence>
<dbReference type="PROSITE" id="PS51677">
    <property type="entry name" value="NODB"/>
    <property type="match status" value="1"/>
</dbReference>
<dbReference type="OrthoDB" id="9814639at2"/>
<feature type="domain" description="NodB homology" evidence="3">
    <location>
        <begin position="97"/>
        <end position="301"/>
    </location>
</feature>
<dbReference type="CDD" id="cd10973">
    <property type="entry name" value="CE4_DAC_u4_5s"/>
    <property type="match status" value="1"/>
</dbReference>
<evidence type="ECO:0000259" key="3">
    <source>
        <dbReference type="PROSITE" id="PS51677"/>
    </source>
</evidence>
<dbReference type="InterPro" id="IPR011330">
    <property type="entry name" value="Glyco_hydro/deAcase_b/a-brl"/>
</dbReference>
<evidence type="ECO:0000256" key="1">
    <source>
        <dbReference type="ARBA" id="ARBA00004613"/>
    </source>
</evidence>
<dbReference type="RefSeq" id="WP_126791657.1">
    <property type="nucleotide sequence ID" value="NZ_PIPI01000002.1"/>
</dbReference>
<organism evidence="4 5">
    <name type="scientific">Aliidiomarina haloalkalitolerans</name>
    <dbReference type="NCBI Taxonomy" id="859059"/>
    <lineage>
        <taxon>Bacteria</taxon>
        <taxon>Pseudomonadati</taxon>
        <taxon>Pseudomonadota</taxon>
        <taxon>Gammaproteobacteria</taxon>
        <taxon>Alteromonadales</taxon>
        <taxon>Idiomarinaceae</taxon>
        <taxon>Aliidiomarina</taxon>
    </lineage>
</organism>
<dbReference type="PANTHER" id="PTHR34216:SF3">
    <property type="entry name" value="POLY-BETA-1,6-N-ACETYL-D-GLUCOSAMINE N-DEACETYLASE"/>
    <property type="match status" value="1"/>
</dbReference>
<reference evidence="4 5" key="1">
    <citation type="journal article" date="2011" name="Front. Microbiol.">
        <title>Genomic signatures of strain selection and enhancement in Bacillus atrophaeus var. globigii, a historical biowarfare simulant.</title>
        <authorList>
            <person name="Gibbons H.S."/>
            <person name="Broomall S.M."/>
            <person name="McNew L.A."/>
            <person name="Daligault H."/>
            <person name="Chapman C."/>
            <person name="Bruce D."/>
            <person name="Karavis M."/>
            <person name="Krepps M."/>
            <person name="McGregor P.A."/>
            <person name="Hong C."/>
            <person name="Park K.H."/>
            <person name="Akmal A."/>
            <person name="Feldman A."/>
            <person name="Lin J.S."/>
            <person name="Chang W.E."/>
            <person name="Higgs B.W."/>
            <person name="Demirev P."/>
            <person name="Lindquist J."/>
            <person name="Liem A."/>
            <person name="Fochler E."/>
            <person name="Read T.D."/>
            <person name="Tapia R."/>
            <person name="Johnson S."/>
            <person name="Bishop-Lilly K.A."/>
            <person name="Detter C."/>
            <person name="Han C."/>
            <person name="Sozhamannan S."/>
            <person name="Rosenzweig C.N."/>
            <person name="Skowronski E.W."/>
        </authorList>
    </citation>
    <scope>NUCLEOTIDE SEQUENCE [LARGE SCALE GENOMIC DNA]</scope>
    <source>
        <strain evidence="4 5">AK5</strain>
    </source>
</reference>
<comment type="subcellular location">
    <subcellularLocation>
        <location evidence="1">Secreted</location>
    </subcellularLocation>
</comment>
<evidence type="ECO:0000256" key="2">
    <source>
        <dbReference type="ARBA" id="ARBA00022729"/>
    </source>
</evidence>
<dbReference type="Gene3D" id="3.20.20.370">
    <property type="entry name" value="Glycoside hydrolase/deacetylase"/>
    <property type="match status" value="1"/>
</dbReference>
<dbReference type="AlphaFoldDB" id="A0A432VVI0"/>
<dbReference type="Pfam" id="PF01522">
    <property type="entry name" value="Polysacc_deac_1"/>
    <property type="match status" value="1"/>
</dbReference>
<accession>A0A432VVI0</accession>
<name>A0A432VVI0_9GAMM</name>
<keyword evidence="5" id="KW-1185">Reference proteome</keyword>
<protein>
    <recommendedName>
        <fullName evidence="3">NodB homology domain-containing protein</fullName>
    </recommendedName>
</protein>
<dbReference type="Proteomes" id="UP000288212">
    <property type="component" value="Unassembled WGS sequence"/>
</dbReference>
<dbReference type="EMBL" id="PIPI01000002">
    <property type="protein sequence ID" value="RUO20596.1"/>
    <property type="molecule type" value="Genomic_DNA"/>
</dbReference>
<gene>
    <name evidence="4" type="ORF">CWE06_04605</name>
</gene>
<dbReference type="GO" id="GO:0016810">
    <property type="term" value="F:hydrolase activity, acting on carbon-nitrogen (but not peptide) bonds"/>
    <property type="evidence" value="ECO:0007669"/>
    <property type="project" value="InterPro"/>
</dbReference>